<evidence type="ECO:0000313" key="6">
    <source>
        <dbReference type="EMBL" id="KAK3270532.1"/>
    </source>
</evidence>
<dbReference type="PROSITE" id="PS50178">
    <property type="entry name" value="ZF_FYVE"/>
    <property type="match status" value="1"/>
</dbReference>
<keyword evidence="2 4" id="KW-0863">Zinc-finger</keyword>
<dbReference type="Pfam" id="PF01363">
    <property type="entry name" value="FYVE"/>
    <property type="match status" value="1"/>
</dbReference>
<accession>A0AAE0G2R1</accession>
<proteinExistence type="predicted"/>
<evidence type="ECO:0000256" key="3">
    <source>
        <dbReference type="ARBA" id="ARBA00022833"/>
    </source>
</evidence>
<evidence type="ECO:0000259" key="5">
    <source>
        <dbReference type="PROSITE" id="PS50178"/>
    </source>
</evidence>
<evidence type="ECO:0000256" key="4">
    <source>
        <dbReference type="PROSITE-ProRule" id="PRU00091"/>
    </source>
</evidence>
<dbReference type="SMART" id="SM00064">
    <property type="entry name" value="FYVE"/>
    <property type="match status" value="1"/>
</dbReference>
<keyword evidence="1" id="KW-0479">Metal-binding</keyword>
<evidence type="ECO:0000256" key="1">
    <source>
        <dbReference type="ARBA" id="ARBA00022723"/>
    </source>
</evidence>
<dbReference type="Gene3D" id="3.30.40.10">
    <property type="entry name" value="Zinc/RING finger domain, C3HC4 (zinc finger)"/>
    <property type="match status" value="1"/>
</dbReference>
<evidence type="ECO:0000256" key="2">
    <source>
        <dbReference type="ARBA" id="ARBA00022771"/>
    </source>
</evidence>
<dbReference type="InterPro" id="IPR000306">
    <property type="entry name" value="Znf_FYVE"/>
</dbReference>
<comment type="caution">
    <text evidence="6">The sequence shown here is derived from an EMBL/GenBank/DDBJ whole genome shotgun (WGS) entry which is preliminary data.</text>
</comment>
<dbReference type="EMBL" id="LGRX02010336">
    <property type="protein sequence ID" value="KAK3270532.1"/>
    <property type="molecule type" value="Genomic_DNA"/>
</dbReference>
<dbReference type="PANTHER" id="PTHR39490:SF8">
    <property type="entry name" value="ZINC FINGER FYVE DOMAIN-CONTAINING PROTEIN 21"/>
    <property type="match status" value="1"/>
</dbReference>
<name>A0AAE0G2R1_9CHLO</name>
<organism evidence="6 7">
    <name type="scientific">Cymbomonas tetramitiformis</name>
    <dbReference type="NCBI Taxonomy" id="36881"/>
    <lineage>
        <taxon>Eukaryota</taxon>
        <taxon>Viridiplantae</taxon>
        <taxon>Chlorophyta</taxon>
        <taxon>Pyramimonadophyceae</taxon>
        <taxon>Pyramimonadales</taxon>
        <taxon>Pyramimonadaceae</taxon>
        <taxon>Cymbomonas</taxon>
    </lineage>
</organism>
<dbReference type="GO" id="GO:0008270">
    <property type="term" value="F:zinc ion binding"/>
    <property type="evidence" value="ECO:0007669"/>
    <property type="project" value="UniProtKB-KW"/>
</dbReference>
<dbReference type="InterPro" id="IPR017455">
    <property type="entry name" value="Znf_FYVE-rel"/>
</dbReference>
<dbReference type="InterPro" id="IPR013083">
    <property type="entry name" value="Znf_RING/FYVE/PHD"/>
</dbReference>
<dbReference type="SUPFAM" id="SSF57903">
    <property type="entry name" value="FYVE/PHD zinc finger"/>
    <property type="match status" value="1"/>
</dbReference>
<sequence>MAPLTSRELQKMRERAAKELGFDIHRDQSAKPVTWLQKMGDRLHGTADADYNTTKGERVGSTVYREEYTAAEELQPEWMPDDCSPVCASCEVKFSMMLRRHHCRCCGMLLCSTCSPYKETIPYLGYPDTPHAGATSVVCDDILHMSMARLHG</sequence>
<evidence type="ECO:0000313" key="7">
    <source>
        <dbReference type="Proteomes" id="UP001190700"/>
    </source>
</evidence>
<dbReference type="PANTHER" id="PTHR39490">
    <property type="entry name" value="ARRESTIN DOMAIN-CONTAINING PROTEIN D"/>
    <property type="match status" value="1"/>
</dbReference>
<dbReference type="AlphaFoldDB" id="A0AAE0G2R1"/>
<keyword evidence="7" id="KW-1185">Reference proteome</keyword>
<keyword evidence="3" id="KW-0862">Zinc</keyword>
<dbReference type="InterPro" id="IPR052113">
    <property type="entry name" value="FYVE-type_Zinc_Finger"/>
</dbReference>
<dbReference type="InterPro" id="IPR011011">
    <property type="entry name" value="Znf_FYVE_PHD"/>
</dbReference>
<reference evidence="6 7" key="1">
    <citation type="journal article" date="2015" name="Genome Biol. Evol.">
        <title>Comparative Genomics of a Bacterivorous Green Alga Reveals Evolutionary Causalities and Consequences of Phago-Mixotrophic Mode of Nutrition.</title>
        <authorList>
            <person name="Burns J.A."/>
            <person name="Paasch A."/>
            <person name="Narechania A."/>
            <person name="Kim E."/>
        </authorList>
    </citation>
    <scope>NUCLEOTIDE SEQUENCE [LARGE SCALE GENOMIC DNA]</scope>
    <source>
        <strain evidence="6 7">PLY_AMNH</strain>
    </source>
</reference>
<protein>
    <recommendedName>
        <fullName evidence="5">FYVE-type domain-containing protein</fullName>
    </recommendedName>
</protein>
<dbReference type="Proteomes" id="UP001190700">
    <property type="component" value="Unassembled WGS sequence"/>
</dbReference>
<gene>
    <name evidence="6" type="ORF">CYMTET_21074</name>
</gene>
<feature type="domain" description="FYVE-type" evidence="5">
    <location>
        <begin position="81"/>
        <end position="141"/>
    </location>
</feature>